<dbReference type="InterPro" id="IPR051924">
    <property type="entry name" value="GST_Kappa/NadH"/>
</dbReference>
<sequence>MTTRKIDFYFDFISPYSYLAATQMPAFAAEHGVEADWLPLNLPRLMKLSGNTSPAAVKNKAIYSLRDLKRWSLFLNVPFRMIRPGTFDSRPALRIAGALQGDERKTFCMDVFDALWSGEVDAKRSNWLEEIAEKRSFSDDWMGLTSEEFEANTHAALNAGAFGVPSLVLHADKGRDELFFGVDHMALISRAIRGQGDIIYR</sequence>
<dbReference type="PANTHER" id="PTHR42943">
    <property type="entry name" value="GLUTATHIONE S-TRANSFERASE KAPPA"/>
    <property type="match status" value="1"/>
</dbReference>
<dbReference type="Pfam" id="PF01323">
    <property type="entry name" value="DSBA"/>
    <property type="match status" value="1"/>
</dbReference>
<evidence type="ECO:0000259" key="3">
    <source>
        <dbReference type="Pfam" id="PF01323"/>
    </source>
</evidence>
<organism evidence="4 5">
    <name type="scientific">Mariprofundus ferrinatatus</name>
    <dbReference type="NCBI Taxonomy" id="1921087"/>
    <lineage>
        <taxon>Bacteria</taxon>
        <taxon>Pseudomonadati</taxon>
        <taxon>Pseudomonadota</taxon>
        <taxon>Candidatius Mariprofundia</taxon>
        <taxon>Mariprofundales</taxon>
        <taxon>Mariprofundaceae</taxon>
        <taxon>Mariprofundus</taxon>
    </lineage>
</organism>
<feature type="domain" description="DSBA-like thioredoxin" evidence="3">
    <location>
        <begin position="6"/>
        <end position="192"/>
    </location>
</feature>
<keyword evidence="5" id="KW-1185">Reference proteome</keyword>
<evidence type="ECO:0000313" key="4">
    <source>
        <dbReference type="EMBL" id="ATX80966.1"/>
    </source>
</evidence>
<dbReference type="KEGG" id="mfn:Ga0123462_0087"/>
<feature type="active site" description="Nucleophile" evidence="2">
    <location>
        <position position="14"/>
    </location>
</feature>
<comment type="similarity">
    <text evidence="1">Belongs to the GST superfamily. NadH family.</text>
</comment>
<dbReference type="EMBL" id="CP018800">
    <property type="protein sequence ID" value="ATX80966.1"/>
    <property type="molecule type" value="Genomic_DNA"/>
</dbReference>
<dbReference type="GO" id="GO:0004364">
    <property type="term" value="F:glutathione transferase activity"/>
    <property type="evidence" value="ECO:0007669"/>
    <property type="project" value="TreeGrafter"/>
</dbReference>
<dbReference type="Proteomes" id="UP000231637">
    <property type="component" value="Chromosome"/>
</dbReference>
<keyword evidence="1 4" id="KW-0413">Isomerase</keyword>
<evidence type="ECO:0000256" key="1">
    <source>
        <dbReference type="PIRNR" id="PIRNR006386"/>
    </source>
</evidence>
<gene>
    <name evidence="4" type="ORF">Ga0123462_0087</name>
</gene>
<dbReference type="Gene3D" id="3.40.30.10">
    <property type="entry name" value="Glutaredoxin"/>
    <property type="match status" value="1"/>
</dbReference>
<dbReference type="SUPFAM" id="SSF52833">
    <property type="entry name" value="Thioredoxin-like"/>
    <property type="match status" value="1"/>
</dbReference>
<proteinExistence type="inferred from homology"/>
<dbReference type="EC" id="5.99.1.4" evidence="1"/>
<protein>
    <recommendedName>
        <fullName evidence="1">2-hydroxychromene-2-carboxylate isomerase</fullName>
        <ecNumber evidence="1">5.99.1.4</ecNumber>
    </recommendedName>
</protein>
<dbReference type="InterPro" id="IPR036249">
    <property type="entry name" value="Thioredoxin-like_sf"/>
</dbReference>
<accession>A0A2K8L9L3</accession>
<dbReference type="OrthoDB" id="5244108at2"/>
<dbReference type="PANTHER" id="PTHR42943:SF2">
    <property type="entry name" value="GLUTATHIONE S-TRANSFERASE KAPPA 1"/>
    <property type="match status" value="1"/>
</dbReference>
<reference evidence="4 5" key="1">
    <citation type="submission" date="2016-12" db="EMBL/GenBank/DDBJ databases">
        <title>Isolation and genomic insights into novel planktonic Zetaproteobacteria from stratified waters of the Chesapeake Bay.</title>
        <authorList>
            <person name="McAllister S.M."/>
            <person name="Kato S."/>
            <person name="Chan C.S."/>
            <person name="Chiu B.K."/>
            <person name="Field E.K."/>
        </authorList>
    </citation>
    <scope>NUCLEOTIDE SEQUENCE [LARGE SCALE GENOMIC DNA]</scope>
    <source>
        <strain evidence="4 5">CP-8</strain>
    </source>
</reference>
<dbReference type="PIRSF" id="PIRSF006386">
    <property type="entry name" value="HCCAis_GSTk"/>
    <property type="match status" value="1"/>
</dbReference>
<dbReference type="AlphaFoldDB" id="A0A2K8L9L3"/>
<dbReference type="InterPro" id="IPR001853">
    <property type="entry name" value="DSBA-like_thioredoxin_dom"/>
</dbReference>
<dbReference type="GO" id="GO:0006749">
    <property type="term" value="P:glutathione metabolic process"/>
    <property type="evidence" value="ECO:0007669"/>
    <property type="project" value="TreeGrafter"/>
</dbReference>
<evidence type="ECO:0000313" key="5">
    <source>
        <dbReference type="Proteomes" id="UP000231637"/>
    </source>
</evidence>
<name>A0A2K8L9L3_9PROT</name>
<dbReference type="InterPro" id="IPR014440">
    <property type="entry name" value="HCCAis_GSTk"/>
</dbReference>
<dbReference type="RefSeq" id="WP_100264497.1">
    <property type="nucleotide sequence ID" value="NZ_CP018800.1"/>
</dbReference>
<dbReference type="GO" id="GO:0004602">
    <property type="term" value="F:glutathione peroxidase activity"/>
    <property type="evidence" value="ECO:0007669"/>
    <property type="project" value="TreeGrafter"/>
</dbReference>
<evidence type="ECO:0000256" key="2">
    <source>
        <dbReference type="PIRSR" id="PIRSR006386-1"/>
    </source>
</evidence>
<dbReference type="GO" id="GO:0018845">
    <property type="term" value="F:2-hydroxychromene-2-carboxylate isomerase activity"/>
    <property type="evidence" value="ECO:0007669"/>
    <property type="project" value="UniProtKB-UniRule"/>
</dbReference>
<comment type="catalytic activity">
    <reaction evidence="1">
        <text>2-hydroxychromene-2-carboxylate = (3E)-4-(2-hydroxyphenyl)-2-oxobut-3-enoate</text>
        <dbReference type="Rhea" id="RHEA:27401"/>
        <dbReference type="ChEBI" id="CHEBI:59350"/>
        <dbReference type="ChEBI" id="CHEBI:59353"/>
        <dbReference type="EC" id="5.99.1.4"/>
    </reaction>
</comment>